<evidence type="ECO:0000256" key="3">
    <source>
        <dbReference type="ARBA" id="ARBA00006462"/>
    </source>
</evidence>
<feature type="domain" description="Fringe-like glycosyltransferase" evidence="12">
    <location>
        <begin position="26"/>
        <end position="97"/>
    </location>
</feature>
<keyword evidence="8" id="KW-0547">Nucleotide-binding</keyword>
<dbReference type="Pfam" id="PF02434">
    <property type="entry name" value="Fringe"/>
    <property type="match status" value="1"/>
</dbReference>
<evidence type="ECO:0000256" key="2">
    <source>
        <dbReference type="ARBA" id="ARBA00004922"/>
    </source>
</evidence>
<dbReference type="GO" id="GO:0000166">
    <property type="term" value="F:nucleotide binding"/>
    <property type="evidence" value="ECO:0007669"/>
    <property type="project" value="UniProtKB-KW"/>
</dbReference>
<organism evidence="13 14">
    <name type="scientific">Cymbomonas tetramitiformis</name>
    <dbReference type="NCBI Taxonomy" id="36881"/>
    <lineage>
        <taxon>Eukaryota</taxon>
        <taxon>Viridiplantae</taxon>
        <taxon>Chlorophyta</taxon>
        <taxon>Pyramimonadophyceae</taxon>
        <taxon>Pyramimonadales</taxon>
        <taxon>Pyramimonadaceae</taxon>
        <taxon>Cymbomonas</taxon>
    </lineage>
</organism>
<gene>
    <name evidence="13" type="ORF">CYMTET_34764</name>
</gene>
<dbReference type="PANTHER" id="PTHR23033:SF14">
    <property type="entry name" value="GLYCOPROTEIN-N-ACETYLGALACTOSAMINE 3-BETA-GALACTOSYLTRANSFERASE 1-RELATED"/>
    <property type="match status" value="1"/>
</dbReference>
<dbReference type="GO" id="GO:0016020">
    <property type="term" value="C:membrane"/>
    <property type="evidence" value="ECO:0007669"/>
    <property type="project" value="UniProtKB-SubCell"/>
</dbReference>
<evidence type="ECO:0000256" key="8">
    <source>
        <dbReference type="ARBA" id="ARBA00022741"/>
    </source>
</evidence>
<dbReference type="Proteomes" id="UP001190700">
    <property type="component" value="Unassembled WGS sequence"/>
</dbReference>
<dbReference type="InterPro" id="IPR026050">
    <property type="entry name" value="C1GALT1/C1GALT1_chp1"/>
</dbReference>
<evidence type="ECO:0000313" key="14">
    <source>
        <dbReference type="Proteomes" id="UP001190700"/>
    </source>
</evidence>
<reference evidence="13 14" key="1">
    <citation type="journal article" date="2015" name="Genome Biol. Evol.">
        <title>Comparative Genomics of a Bacterivorous Green Alga Reveals Evolutionary Causalities and Consequences of Phago-Mixotrophic Mode of Nutrition.</title>
        <authorList>
            <person name="Burns J.A."/>
            <person name="Paasch A."/>
            <person name="Narechania A."/>
            <person name="Kim E."/>
        </authorList>
    </citation>
    <scope>NUCLEOTIDE SEQUENCE [LARGE SCALE GENOMIC DNA]</scope>
    <source>
        <strain evidence="13 14">PLY_AMNH</strain>
    </source>
</reference>
<sequence length="290" mass="33309">MGSLAGVPNPLQVWRMWHKVATTDELYRDFDWFGKIDTDAWLSVPNLRRFVQFYDPEEAHYMGHTVLHRWGNMNSPFNLGCGYIISRGALRRVRPALEAIPNTPACSSENACPALCVDRPGAREDPTMGICLHGVGVVPDNTLDEHYRQRFLPFQYNDHYNSMKYTPNLAADWYWTLKPKGIGDMHHCCSPEPILFHNYKAKLYKTGNAGLRDEFEAFEAKWTVLDNRPADVPPRPQCFLYNPEHVTFPFDEHRNVKKPPTNQRIYTEEGTSPCRAPDFTEYSSLSIPGV</sequence>
<accession>A0AAE0FB12</accession>
<comment type="caution">
    <text evidence="13">The sequence shown here is derived from an EMBL/GenBank/DDBJ whole genome shotgun (WGS) entry which is preliminary data.</text>
</comment>
<evidence type="ECO:0000256" key="10">
    <source>
        <dbReference type="ARBA" id="ARBA00022989"/>
    </source>
</evidence>
<evidence type="ECO:0000313" key="13">
    <source>
        <dbReference type="EMBL" id="KAK3256086.1"/>
    </source>
</evidence>
<dbReference type="PANTHER" id="PTHR23033">
    <property type="entry name" value="BETA1,3-GALACTOSYLTRANSFERASE"/>
    <property type="match status" value="1"/>
</dbReference>
<comment type="similarity">
    <text evidence="3">Belongs to the glycosyltransferase 31 family. Beta3-Gal-T subfamily.</text>
</comment>
<evidence type="ECO:0000256" key="7">
    <source>
        <dbReference type="ARBA" id="ARBA00022692"/>
    </source>
</evidence>
<keyword evidence="14" id="KW-1185">Reference proteome</keyword>
<dbReference type="InterPro" id="IPR003378">
    <property type="entry name" value="Fringe-like_glycosylTrfase"/>
</dbReference>
<dbReference type="GO" id="GO:0016263">
    <property type="term" value="F:glycoprotein-N-acetylgalactosamine 3-beta-galactosyltransferase activity"/>
    <property type="evidence" value="ECO:0007669"/>
    <property type="project" value="UniProtKB-EC"/>
</dbReference>
<evidence type="ECO:0000256" key="1">
    <source>
        <dbReference type="ARBA" id="ARBA00004606"/>
    </source>
</evidence>
<evidence type="ECO:0000256" key="4">
    <source>
        <dbReference type="ARBA" id="ARBA00012557"/>
    </source>
</evidence>
<keyword evidence="10" id="KW-1133">Transmembrane helix</keyword>
<dbReference type="EC" id="2.4.1.122" evidence="4"/>
<name>A0AAE0FB12_9CHLO</name>
<comment type="pathway">
    <text evidence="2">Protein modification; protein glycosylation.</text>
</comment>
<evidence type="ECO:0000256" key="11">
    <source>
        <dbReference type="ARBA" id="ARBA00023136"/>
    </source>
</evidence>
<dbReference type="AlphaFoldDB" id="A0AAE0FB12"/>
<evidence type="ECO:0000256" key="6">
    <source>
        <dbReference type="ARBA" id="ARBA00022679"/>
    </source>
</evidence>
<keyword evidence="11" id="KW-0472">Membrane</keyword>
<comment type="subcellular location">
    <subcellularLocation>
        <location evidence="1">Membrane</location>
        <topology evidence="1">Single-pass type II membrane protein</topology>
    </subcellularLocation>
</comment>
<dbReference type="EMBL" id="LGRX02021975">
    <property type="protein sequence ID" value="KAK3256086.1"/>
    <property type="molecule type" value="Genomic_DNA"/>
</dbReference>
<keyword evidence="6" id="KW-0808">Transferase</keyword>
<proteinExistence type="inferred from homology"/>
<protein>
    <recommendedName>
        <fullName evidence="4">N-acetylgalactosaminide beta-1,3-galactosyltransferase</fullName>
        <ecNumber evidence="4">2.4.1.122</ecNumber>
    </recommendedName>
</protein>
<evidence type="ECO:0000256" key="9">
    <source>
        <dbReference type="ARBA" id="ARBA00022968"/>
    </source>
</evidence>
<dbReference type="Gene3D" id="3.90.550.50">
    <property type="match status" value="1"/>
</dbReference>
<evidence type="ECO:0000259" key="12">
    <source>
        <dbReference type="Pfam" id="PF02434"/>
    </source>
</evidence>
<keyword evidence="7" id="KW-0812">Transmembrane</keyword>
<keyword evidence="5" id="KW-0328">Glycosyltransferase</keyword>
<keyword evidence="9" id="KW-0735">Signal-anchor</keyword>
<evidence type="ECO:0000256" key="5">
    <source>
        <dbReference type="ARBA" id="ARBA00022676"/>
    </source>
</evidence>